<evidence type="ECO:0000313" key="1">
    <source>
        <dbReference type="EMBL" id="KNZ47640.1"/>
    </source>
</evidence>
<name>A0A0L6UII8_9BASI</name>
<keyword evidence="1" id="KW-0456">Lyase</keyword>
<dbReference type="STRING" id="27349.A0A0L6UII8"/>
<evidence type="ECO:0000313" key="2">
    <source>
        <dbReference type="Proteomes" id="UP000037035"/>
    </source>
</evidence>
<dbReference type="InterPro" id="IPR008948">
    <property type="entry name" value="L-Aspartase-like"/>
</dbReference>
<dbReference type="OrthoDB" id="10051290at2759"/>
<dbReference type="VEuPathDB" id="FungiDB:VP01_6263g2"/>
<dbReference type="SUPFAM" id="SSF48557">
    <property type="entry name" value="L-aspartase-like"/>
    <property type="match status" value="1"/>
</dbReference>
<accession>A0A0L6UII8</accession>
<sequence>MLHVNCKVQAHMMLKNLHASAMETALLKFAFFSSILVINKGFPSFLNGNKPSTKYHTKGVDKFCAAYFSEHQYPTFPVTTRFQIAKYHSQAIKSLDFRVPGKHLRKLKSKKVCEIFPSSFLRGMKA</sequence>
<comment type="caution">
    <text evidence="1">The sequence shown here is derived from an EMBL/GenBank/DDBJ whole genome shotgun (WGS) entry which is preliminary data.</text>
</comment>
<dbReference type="EMBL" id="LAVV01011567">
    <property type="protein sequence ID" value="KNZ47640.1"/>
    <property type="molecule type" value="Genomic_DNA"/>
</dbReference>
<reference evidence="1 2" key="1">
    <citation type="submission" date="2015-08" db="EMBL/GenBank/DDBJ databases">
        <title>Next Generation Sequencing and Analysis of the Genome of Puccinia sorghi L Schw, the Causal Agent of Maize Common Rust.</title>
        <authorList>
            <person name="Rochi L."/>
            <person name="Burguener G."/>
            <person name="Darino M."/>
            <person name="Turjanski A."/>
            <person name="Kreff E."/>
            <person name="Dieguez M.J."/>
            <person name="Sacco F."/>
        </authorList>
    </citation>
    <scope>NUCLEOTIDE SEQUENCE [LARGE SCALE GENOMIC DNA]</scope>
    <source>
        <strain evidence="1 2">RO10H11247</strain>
    </source>
</reference>
<proteinExistence type="predicted"/>
<protein>
    <submittedName>
        <fullName evidence="1">Phenylalanine ammonia-lyase</fullName>
    </submittedName>
</protein>
<organism evidence="1 2">
    <name type="scientific">Puccinia sorghi</name>
    <dbReference type="NCBI Taxonomy" id="27349"/>
    <lineage>
        <taxon>Eukaryota</taxon>
        <taxon>Fungi</taxon>
        <taxon>Dikarya</taxon>
        <taxon>Basidiomycota</taxon>
        <taxon>Pucciniomycotina</taxon>
        <taxon>Pucciniomycetes</taxon>
        <taxon>Pucciniales</taxon>
        <taxon>Pucciniaceae</taxon>
        <taxon>Puccinia</taxon>
    </lineage>
</organism>
<gene>
    <name evidence="1" type="ORF">VP01_6263g2</name>
</gene>
<dbReference type="Gene3D" id="1.20.200.10">
    <property type="entry name" value="Fumarase/aspartase (Central domain)"/>
    <property type="match status" value="1"/>
</dbReference>
<keyword evidence="2" id="KW-1185">Reference proteome</keyword>
<dbReference type="Proteomes" id="UP000037035">
    <property type="component" value="Unassembled WGS sequence"/>
</dbReference>
<dbReference type="AlphaFoldDB" id="A0A0L6UII8"/>
<dbReference type="GO" id="GO:0016829">
    <property type="term" value="F:lyase activity"/>
    <property type="evidence" value="ECO:0007669"/>
    <property type="project" value="UniProtKB-KW"/>
</dbReference>